<accession>A0A417YG34</accession>
<dbReference type="EMBL" id="QWEG01000021">
    <property type="protein sequence ID" value="RHW31781.1"/>
    <property type="molecule type" value="Genomic_DNA"/>
</dbReference>
<organism evidence="1 2">
    <name type="scientific">Neobacillus notoginsengisoli</name>
    <dbReference type="NCBI Taxonomy" id="1578198"/>
    <lineage>
        <taxon>Bacteria</taxon>
        <taxon>Bacillati</taxon>
        <taxon>Bacillota</taxon>
        <taxon>Bacilli</taxon>
        <taxon>Bacillales</taxon>
        <taxon>Bacillaceae</taxon>
        <taxon>Neobacillus</taxon>
    </lineage>
</organism>
<evidence type="ECO:0000313" key="1">
    <source>
        <dbReference type="EMBL" id="RHW31781.1"/>
    </source>
</evidence>
<gene>
    <name evidence="1" type="ORF">D1B31_21650</name>
</gene>
<dbReference type="OrthoDB" id="2886653at2"/>
<comment type="caution">
    <text evidence="1">The sequence shown here is derived from an EMBL/GenBank/DDBJ whole genome shotgun (WGS) entry which is preliminary data.</text>
</comment>
<proteinExistence type="predicted"/>
<protein>
    <submittedName>
        <fullName evidence="1">Sigma factor G inhibitor Gin</fullName>
    </submittedName>
</protein>
<dbReference type="Proteomes" id="UP000284416">
    <property type="component" value="Unassembled WGS sequence"/>
</dbReference>
<dbReference type="Pfam" id="PF10764">
    <property type="entry name" value="Gin"/>
    <property type="match status" value="1"/>
</dbReference>
<dbReference type="InterPro" id="IPR019700">
    <property type="entry name" value="Sigma-G_inhibitor_Gin"/>
</dbReference>
<keyword evidence="2" id="KW-1185">Reference proteome</keyword>
<dbReference type="RefSeq" id="WP_118924403.1">
    <property type="nucleotide sequence ID" value="NZ_QWEG01000021.1"/>
</dbReference>
<dbReference type="AlphaFoldDB" id="A0A417YG34"/>
<sequence length="70" mass="7946">MEVGVVESQPVQHEETCVVCEGLKKRGIHLYTSFICSDCERDMISTETSDPKYTYYLRQLKKVAAPGIFS</sequence>
<reference evidence="1 2" key="1">
    <citation type="journal article" date="2017" name="Int. J. Syst. Evol. Microbiol.">
        <title>Bacillus notoginsengisoli sp. nov., a novel bacterium isolated from the rhizosphere of Panax notoginseng.</title>
        <authorList>
            <person name="Zhang M.Y."/>
            <person name="Cheng J."/>
            <person name="Cai Y."/>
            <person name="Zhang T.Y."/>
            <person name="Wu Y.Y."/>
            <person name="Manikprabhu D."/>
            <person name="Li W.J."/>
            <person name="Zhang Y.X."/>
        </authorList>
    </citation>
    <scope>NUCLEOTIDE SEQUENCE [LARGE SCALE GENOMIC DNA]</scope>
    <source>
        <strain evidence="1 2">JCM 30743</strain>
    </source>
</reference>
<evidence type="ECO:0000313" key="2">
    <source>
        <dbReference type="Proteomes" id="UP000284416"/>
    </source>
</evidence>
<name>A0A417YG34_9BACI</name>